<keyword evidence="2" id="KW-0812">Transmembrane</keyword>
<evidence type="ECO:0000256" key="1">
    <source>
        <dbReference type="SAM" id="Coils"/>
    </source>
</evidence>
<proteinExistence type="predicted"/>
<organism evidence="3 4">
    <name type="scientific">Candidatus Vogelbacteria bacterium RIFOXYD2_FULL_44_9</name>
    <dbReference type="NCBI Taxonomy" id="1802441"/>
    <lineage>
        <taxon>Bacteria</taxon>
        <taxon>Candidatus Vogeliibacteriota</taxon>
    </lineage>
</organism>
<feature type="transmembrane region" description="Helical" evidence="2">
    <location>
        <begin position="235"/>
        <end position="255"/>
    </location>
</feature>
<keyword evidence="1" id="KW-0175">Coiled coil</keyword>
<reference evidence="3 4" key="1">
    <citation type="journal article" date="2016" name="Nat. Commun.">
        <title>Thousands of microbial genomes shed light on interconnected biogeochemical processes in an aquifer system.</title>
        <authorList>
            <person name="Anantharaman K."/>
            <person name="Brown C.T."/>
            <person name="Hug L.A."/>
            <person name="Sharon I."/>
            <person name="Castelle C.J."/>
            <person name="Probst A.J."/>
            <person name="Thomas B.C."/>
            <person name="Singh A."/>
            <person name="Wilkins M.J."/>
            <person name="Karaoz U."/>
            <person name="Brodie E.L."/>
            <person name="Williams K.H."/>
            <person name="Hubbard S.S."/>
            <person name="Banfield J.F."/>
        </authorList>
    </citation>
    <scope>NUCLEOTIDE SEQUENCE [LARGE SCALE GENOMIC DNA]</scope>
</reference>
<keyword evidence="2" id="KW-0472">Membrane</keyword>
<feature type="transmembrane region" description="Helical" evidence="2">
    <location>
        <begin position="179"/>
        <end position="199"/>
    </location>
</feature>
<protein>
    <submittedName>
        <fullName evidence="3">Uncharacterized protein</fullName>
    </submittedName>
</protein>
<comment type="caution">
    <text evidence="3">The sequence shown here is derived from an EMBL/GenBank/DDBJ whole genome shotgun (WGS) entry which is preliminary data.</text>
</comment>
<feature type="coiled-coil region" evidence="1">
    <location>
        <begin position="90"/>
        <end position="117"/>
    </location>
</feature>
<evidence type="ECO:0000313" key="4">
    <source>
        <dbReference type="Proteomes" id="UP000177140"/>
    </source>
</evidence>
<name>A0A1G2QPS9_9BACT</name>
<accession>A0A1G2QPS9</accession>
<feature type="transmembrane region" description="Helical" evidence="2">
    <location>
        <begin position="423"/>
        <end position="447"/>
    </location>
</feature>
<dbReference type="Proteomes" id="UP000177140">
    <property type="component" value="Unassembled WGS sequence"/>
</dbReference>
<feature type="transmembrane region" description="Helical" evidence="2">
    <location>
        <begin position="332"/>
        <end position="355"/>
    </location>
</feature>
<dbReference type="AlphaFoldDB" id="A0A1G2QPS9"/>
<keyword evidence="2" id="KW-1133">Transmembrane helix</keyword>
<feature type="transmembrane region" description="Helical" evidence="2">
    <location>
        <begin position="148"/>
        <end position="167"/>
    </location>
</feature>
<sequence>MIKVGGYKKIIKTLALVMVLVGFLFPTNLLAQGAMGIGSTAKPEDEQRAMDISAAQPLINDTVANLNSGLEERLNDALARLAKETDPAQRELIQKNIDDLRKKIADQEALRRNVASNVDQFAKEIGAPEETYCSLNFLSYKFSVWKCLLWFIATILNVVSVVLISVIMTASGWMLDLSIYYSVVNMKAILGSSGVVFVWSIARDLANMSLIFVLLYTAFNIILKGASSGNAKKLIVNVIMVALLVNFSGFFVRAATDVSNVLAYEFYKAIVPKNDIAQSMIGSVSWGFIANSQAAKFFLARSSDQTSIIGRVDGDAEAKTKNLSLVKVFGDFIFDLLFGVVAFFVFIYLAILFIIRIVTITAVFMFSPILVLAYAVPGIKGVANRWQKNLTDQLIFAPVMMFFLYATVMMMKKGIGFDPNDSTGFGVLFGNSLNSAIYYVIVMGILIKSVGWAKGIADSSGGYASQATGAIVGGLGAVGGYAVGKFGKTSAGQNLSNRAQNWYNSERFGAGATRAFGRTGAGQAVGDFAKKPLATTASRFKLDFVDKSSAEKWGNMMDTSNKAKEKQTEDRVFGSGDNKFNDEKVLMNFLGMNAKDQTHAYSKMNDKQRALVDHTLDNATDTAARDKIVDGILGSEKLDNKFIDAMTDPAEQQRARDKATARRGEINQKLGSVLGDATRVTATQTGVASFKSALSSKEKGEAMKARRTIEGKAVSSVGKNVAKELIGNAGLTVDATTWDPTKHPATALERVAAIRSIGTEDIVNLFEDDPTKFVATDNMVKFLTGKQLKALSDSSTITKTQGSSLINTLEGYQSNLSSAGTRDRELDQAVTYTTRNQALF</sequence>
<feature type="transmembrane region" description="Helical" evidence="2">
    <location>
        <begin position="205"/>
        <end position="223"/>
    </location>
</feature>
<feature type="transmembrane region" description="Helical" evidence="2">
    <location>
        <begin position="394"/>
        <end position="411"/>
    </location>
</feature>
<dbReference type="EMBL" id="MHTM01000012">
    <property type="protein sequence ID" value="OHA62493.1"/>
    <property type="molecule type" value="Genomic_DNA"/>
</dbReference>
<evidence type="ECO:0000256" key="2">
    <source>
        <dbReference type="SAM" id="Phobius"/>
    </source>
</evidence>
<gene>
    <name evidence="3" type="ORF">A2556_01220</name>
</gene>
<feature type="transmembrane region" description="Helical" evidence="2">
    <location>
        <begin position="362"/>
        <end position="382"/>
    </location>
</feature>
<evidence type="ECO:0000313" key="3">
    <source>
        <dbReference type="EMBL" id="OHA62493.1"/>
    </source>
</evidence>